<comment type="caution">
    <text evidence="2">The sequence shown here is derived from an EMBL/GenBank/DDBJ whole genome shotgun (WGS) entry which is preliminary data.</text>
</comment>
<accession>A0A8I1DDK6</accession>
<dbReference type="AlphaFoldDB" id="A0A8I1DDK6"/>
<sequence length="102" mass="11711">MYYYPYGWMGTEGYIEQRRPEPPGRPGRPGQQQPPQQQPFVAPQTLRQYVGQVIRVVVRDVFRYPTYVYVADVNRWGDATLVACVQGVPRPIVVSSRQVSIV</sequence>
<dbReference type="Proteomes" id="UP000633619">
    <property type="component" value="Unassembled WGS sequence"/>
</dbReference>
<name>A0A8I1DDK6_THEIN</name>
<evidence type="ECO:0000256" key="1">
    <source>
        <dbReference type="SAM" id="MobiDB-lite"/>
    </source>
</evidence>
<dbReference type="EMBL" id="JAECVW010000001">
    <property type="protein sequence ID" value="MBH8593805.1"/>
    <property type="molecule type" value="Genomic_DNA"/>
</dbReference>
<protein>
    <submittedName>
        <fullName evidence="2">Uncharacterized protein</fullName>
    </submittedName>
</protein>
<evidence type="ECO:0000313" key="3">
    <source>
        <dbReference type="Proteomes" id="UP000633619"/>
    </source>
</evidence>
<keyword evidence="3" id="KW-1185">Reference proteome</keyword>
<feature type="region of interest" description="Disordered" evidence="1">
    <location>
        <begin position="15"/>
        <end position="39"/>
    </location>
</feature>
<proteinExistence type="predicted"/>
<gene>
    <name evidence="2" type="ORF">I8U20_00500</name>
</gene>
<dbReference type="RefSeq" id="WP_181731121.1">
    <property type="nucleotide sequence ID" value="NZ_JACEIR010000001.1"/>
</dbReference>
<feature type="compositionally biased region" description="Low complexity" evidence="1">
    <location>
        <begin position="28"/>
        <end position="39"/>
    </location>
</feature>
<organism evidence="2 3">
    <name type="scientific">Thermoactinomyces intermedius</name>
    <dbReference type="NCBI Taxonomy" id="2024"/>
    <lineage>
        <taxon>Bacteria</taxon>
        <taxon>Bacillati</taxon>
        <taxon>Bacillota</taxon>
        <taxon>Bacilli</taxon>
        <taxon>Bacillales</taxon>
        <taxon>Thermoactinomycetaceae</taxon>
        <taxon>Thermoactinomyces</taxon>
    </lineage>
</organism>
<reference evidence="2 3" key="1">
    <citation type="submission" date="2020-12" db="EMBL/GenBank/DDBJ databases">
        <title>WGS of Thermoactinomyces spp.</title>
        <authorList>
            <person name="Cheng K."/>
        </authorList>
    </citation>
    <scope>NUCLEOTIDE SEQUENCE [LARGE SCALE GENOMIC DNA]</scope>
    <source>
        <strain evidence="3">CICC 10671\DSM 43846</strain>
    </source>
</reference>
<evidence type="ECO:0000313" key="2">
    <source>
        <dbReference type="EMBL" id="MBH8593805.1"/>
    </source>
</evidence>